<dbReference type="InterPro" id="IPR001633">
    <property type="entry name" value="EAL_dom"/>
</dbReference>
<name>A0A0C6FAW2_PSEAI</name>
<dbReference type="RefSeq" id="WP_003109869.1">
    <property type="nucleotide sequence ID" value="NZ_AP014651.1"/>
</dbReference>
<proteinExistence type="predicted"/>
<dbReference type="SUPFAM" id="SSF141868">
    <property type="entry name" value="EAL domain-like"/>
    <property type="match status" value="1"/>
</dbReference>
<dbReference type="Pfam" id="PF00563">
    <property type="entry name" value="EAL"/>
    <property type="match status" value="1"/>
</dbReference>
<dbReference type="SMART" id="SM00052">
    <property type="entry name" value="EAL"/>
    <property type="match status" value="1"/>
</dbReference>
<sequence length="285" mass="31941">MNSSPQARQHEHPPAVAASLAGDLRLARRFQAALARGRVRLDWQAVRHAGHPEWEPLYRETLLRVTAASGEPPLPTQELILALERLGLIRLLDRCVLGTVLDRLNAEPTLRLACNLSRQSAAMDAWWEAVCRWLAARPQVARRLTLELTETAVGERVATREFIRRLREHGVRIAIDDFGAAHNNLDFVLDARPDVIKIDCRYTREARRSAKGAEVLRHLLALCRELAPCVVLEGLEEDDAFARLPTGDVYLQGNAIAPPMRVEPPLSVRRPKSRARIEALASRQG</sequence>
<reference evidence="2 5" key="3">
    <citation type="submission" date="2019-11" db="EMBL/GenBank/DDBJ databases">
        <title>Genomes of ocular Pseudomonas aeruginosa isolates.</title>
        <authorList>
            <person name="Khan M."/>
            <person name="Rice S.A."/>
            <person name="Willcox M.D.P."/>
            <person name="Stapleton F."/>
        </authorList>
    </citation>
    <scope>NUCLEOTIDE SEQUENCE [LARGE SCALE GENOMIC DNA]</scope>
    <source>
        <strain evidence="2 5">PA221</strain>
    </source>
</reference>
<dbReference type="EMBL" id="NSNE01000010">
    <property type="protein sequence ID" value="RPM13429.1"/>
    <property type="molecule type" value="Genomic_DNA"/>
</dbReference>
<dbReference type="PROSITE" id="PS50883">
    <property type="entry name" value="EAL"/>
    <property type="match status" value="1"/>
</dbReference>
<dbReference type="InterPro" id="IPR035919">
    <property type="entry name" value="EAL_sf"/>
</dbReference>
<organism evidence="2 5">
    <name type="scientific">Pseudomonas aeruginosa</name>
    <dbReference type="NCBI Taxonomy" id="287"/>
    <lineage>
        <taxon>Bacteria</taxon>
        <taxon>Pseudomonadati</taxon>
        <taxon>Pseudomonadota</taxon>
        <taxon>Gammaproteobacteria</taxon>
        <taxon>Pseudomonadales</taxon>
        <taxon>Pseudomonadaceae</taxon>
        <taxon>Pseudomonas</taxon>
    </lineage>
</organism>
<evidence type="ECO:0000313" key="2">
    <source>
        <dbReference type="EMBL" id="MUI37322.1"/>
    </source>
</evidence>
<evidence type="ECO:0000313" key="5">
    <source>
        <dbReference type="Proteomes" id="UP000433532"/>
    </source>
</evidence>
<dbReference type="InterPro" id="IPR050706">
    <property type="entry name" value="Cyclic-di-GMP_PDE-like"/>
</dbReference>
<dbReference type="CDD" id="cd01948">
    <property type="entry name" value="EAL"/>
    <property type="match status" value="1"/>
</dbReference>
<dbReference type="GO" id="GO:0071111">
    <property type="term" value="F:cyclic-guanylate-specific phosphodiesterase activity"/>
    <property type="evidence" value="ECO:0007669"/>
    <property type="project" value="InterPro"/>
</dbReference>
<dbReference type="OMA" id="EITETHP"/>
<protein>
    <submittedName>
        <fullName evidence="2">EAL domain-containing protein</fullName>
    </submittedName>
</protein>
<dbReference type="AlphaFoldDB" id="A0A0C6FAW2"/>
<dbReference type="Gene3D" id="3.20.20.450">
    <property type="entry name" value="EAL domain"/>
    <property type="match status" value="1"/>
</dbReference>
<feature type="domain" description="EAL" evidence="1">
    <location>
        <begin position="23"/>
        <end position="273"/>
    </location>
</feature>
<dbReference type="PANTHER" id="PTHR33121:SF23">
    <property type="entry name" value="CYCLIC DI-GMP PHOSPHODIESTERASE PDEB"/>
    <property type="match status" value="1"/>
</dbReference>
<gene>
    <name evidence="2" type="ORF">GNQ48_20140</name>
    <name evidence="3" type="ORF">IPC1295_17675</name>
</gene>
<dbReference type="Proteomes" id="UP000284767">
    <property type="component" value="Unassembled WGS sequence"/>
</dbReference>
<accession>A0A0C6FAW2</accession>
<reference evidence="3 4" key="2">
    <citation type="submission" date="2019-01" db="EMBL/GenBank/DDBJ databases">
        <title>The Pseudomonas aeruginosa pan-genome provides new insights on its population structure, horizontal gene transfer and pathogenicity.</title>
        <authorList>
            <person name="Freschi L."/>
            <person name="Vincent A.T."/>
            <person name="Jeukens J."/>
            <person name="Emond-Rheault J.-G."/>
            <person name="Kukavica-Ibrulj I."/>
            <person name="Dupont M.-J."/>
            <person name="Charette S.J."/>
            <person name="Boyle B."/>
            <person name="Levesque R.C."/>
        </authorList>
    </citation>
    <scope>NUCLEOTIDE SEQUENCE [LARGE SCALE GENOMIC DNA]</scope>
    <source>
        <strain evidence="3 4">PA-W36</strain>
    </source>
</reference>
<evidence type="ECO:0000259" key="1">
    <source>
        <dbReference type="PROSITE" id="PS50883"/>
    </source>
</evidence>
<dbReference type="PANTHER" id="PTHR33121">
    <property type="entry name" value="CYCLIC DI-GMP PHOSPHODIESTERASE PDEF"/>
    <property type="match status" value="1"/>
</dbReference>
<evidence type="ECO:0000313" key="3">
    <source>
        <dbReference type="EMBL" id="RPM13429.1"/>
    </source>
</evidence>
<comment type="caution">
    <text evidence="2">The sequence shown here is derived from an EMBL/GenBank/DDBJ whole genome shotgun (WGS) entry which is preliminary data.</text>
</comment>
<reference evidence="3 4" key="1">
    <citation type="submission" date="2017-08" db="EMBL/GenBank/DDBJ databases">
        <authorList>
            <person name="Feschi L."/>
            <person name="Jeukens J."/>
            <person name="Emond-Rheault J.-G."/>
            <person name="Kukavica-Ibrulj I."/>
            <person name="Boyle B."/>
            <person name="Levesque R.C."/>
        </authorList>
    </citation>
    <scope>NUCLEOTIDE SEQUENCE [LARGE SCALE GENOMIC DNA]</scope>
    <source>
        <strain evidence="3 4">PA-W36</strain>
    </source>
</reference>
<evidence type="ECO:0000313" key="4">
    <source>
        <dbReference type="Proteomes" id="UP000284767"/>
    </source>
</evidence>
<dbReference type="EMBL" id="WOAD01000018">
    <property type="protein sequence ID" value="MUI37322.1"/>
    <property type="molecule type" value="Genomic_DNA"/>
</dbReference>
<dbReference type="Proteomes" id="UP000433532">
    <property type="component" value="Unassembled WGS sequence"/>
</dbReference>